<comment type="caution">
    <text evidence="3">The sequence shown here is derived from an EMBL/GenBank/DDBJ whole genome shotgun (WGS) entry which is preliminary data.</text>
</comment>
<dbReference type="EMBL" id="MCOG01000414">
    <property type="protein sequence ID" value="ORY08976.1"/>
    <property type="molecule type" value="Genomic_DNA"/>
</dbReference>
<evidence type="ECO:0000256" key="1">
    <source>
        <dbReference type="SAM" id="Coils"/>
    </source>
</evidence>
<feature type="compositionally biased region" description="Low complexity" evidence="2">
    <location>
        <begin position="326"/>
        <end position="349"/>
    </location>
</feature>
<evidence type="ECO:0000313" key="3">
    <source>
        <dbReference type="EMBL" id="ORY08976.1"/>
    </source>
</evidence>
<name>A0A1Y1ZFH9_9FUNG</name>
<sequence length="1257" mass="138709">MDVTLLTLAFSVILLLFILGFVTFRWKKDQNDKLKYRRTSSDFLYTNTINQNFESNTMMYQNDMYRMENIENNSNAGSSNNSGSPNDIVNIEDNIPFTKKGDPNNKKKVSNYFSTNPLKSLFSHQSEEADPLDRAIENQNYYPRKNSNSKYASITNFPNPYYSDKGIGIGPNGSVINRNSKDVSHLMTISNKEIVEPNPIHLNQMNPRLTLTYRNNNNRNNEEFEAVRNSIYQNSNNTNSISYRNSKFNISNYNNNNNNNNNENESRNLSEKTSYDNIMVTPPPSEGILLNKNSSHRNNNNNNGTKSRISFVDPNNGNILTSGSINQSSNLYPNNNNNTNNNQQSNNRLSVNNSEELPSFEDFNESVDGNRNNNSLKKMDFVQGVENSAFLDVPNRRMSTSNPILDKDKKEVNEDSKMKSQSLPRKKPKTLSWGPPSVYALNDDYDDSQSDTSSYVADNKPFQPNFSNTNFDDTASFDSTFSATSFDTKCKTQFNTQFNSKYERPDLISTLVKHKQPKVLPVVPRRSSLINKPKNGINTMVSIQSINSMNSMNSVGSVDSMNGMTNEMNNEVITNDLNRSIYNGTPEIPNNNGISSIPTSVYYQNQQNLKENYDKAKIMYQQTVQENQKLINNFINGSSLNNSTHSSNNNTIISNNDNINNNNVEGIFSPPLSNMSLNSSTPDSSFAILANSSTITAESSILSTNKASVISPESFTSPIVQYQSPNISLVENGSGSVQTSPLSMNNKALNFINNNGNIVNRNPLSMEMMINQQNIIKNQGDTASISSQSSIMSNNSLPNSLPGSLPGSLPNSLPGSLPSSLPSSLPGSLPSSLPNSLPGSLPTPLPSNNPSPLIQANPVGLTSPQLQGSPIVIPSNPLVMTSQVNTNVNQSPSISPLNMAINMQSQPQQTYSPKGSPSIHSVNSLTIPMSQMSQVSPLNQSQTNQFINNSEGIIRQPSPLSSPIRTPPIAPSQVSVPVSVPDSVALTQNQPISINNTIPINIEPTVVVNNHQHKLPIPPGTNSNDPSAMATNNTIENINNEPTIGVTGSIPMDDHGTKIENNGKEVPNHIENSKEISEAIEQQKQQMAVVQQQMENIENISSLQMNNNINNNNNNKIKPTHPFNDNLEKPPRTDPTTLEDTTSSATALMTSNSKSIINTLSNMSEFYNTTLDSIDYDSSYSSTFLDSSLSNDAIPLRGNASYDMNYSSQPQGITSDTFDPRRVSNNPFITEMTSTNHHTNIITSKDQVIDDNNPFNI</sequence>
<dbReference type="STRING" id="1754190.A0A1Y1ZFH9"/>
<feature type="compositionally biased region" description="Polar residues" evidence="2">
    <location>
        <begin position="304"/>
        <end position="325"/>
    </location>
</feature>
<gene>
    <name evidence="3" type="ORF">LY90DRAFT_709034</name>
</gene>
<feature type="compositionally biased region" description="Low complexity" evidence="2">
    <location>
        <begin position="786"/>
        <end position="840"/>
    </location>
</feature>
<keyword evidence="4" id="KW-1185">Reference proteome</keyword>
<organism evidence="3 4">
    <name type="scientific">Neocallimastix californiae</name>
    <dbReference type="NCBI Taxonomy" id="1754190"/>
    <lineage>
        <taxon>Eukaryota</taxon>
        <taxon>Fungi</taxon>
        <taxon>Fungi incertae sedis</taxon>
        <taxon>Chytridiomycota</taxon>
        <taxon>Chytridiomycota incertae sedis</taxon>
        <taxon>Neocallimastigomycetes</taxon>
        <taxon>Neocallimastigales</taxon>
        <taxon>Neocallimastigaceae</taxon>
        <taxon>Neocallimastix</taxon>
    </lineage>
</organism>
<feature type="region of interest" description="Disordered" evidence="2">
    <location>
        <begin position="786"/>
        <end position="851"/>
    </location>
</feature>
<dbReference type="AlphaFoldDB" id="A0A1Y1ZFH9"/>
<reference evidence="3 4" key="1">
    <citation type="submission" date="2016-08" db="EMBL/GenBank/DDBJ databases">
        <title>A Parts List for Fungal Cellulosomes Revealed by Comparative Genomics.</title>
        <authorList>
            <consortium name="DOE Joint Genome Institute"/>
            <person name="Haitjema C.H."/>
            <person name="Gilmore S.P."/>
            <person name="Henske J.K."/>
            <person name="Solomon K.V."/>
            <person name="De Groot R."/>
            <person name="Kuo A."/>
            <person name="Mondo S.J."/>
            <person name="Salamov A.A."/>
            <person name="Labutti K."/>
            <person name="Zhao Z."/>
            <person name="Chiniquy J."/>
            <person name="Barry K."/>
            <person name="Brewer H.M."/>
            <person name="Purvine S.O."/>
            <person name="Wright A.T."/>
            <person name="Boxma B."/>
            <person name="Van Alen T."/>
            <person name="Hackstein J.H."/>
            <person name="Baker S.E."/>
            <person name="Grigoriev I.V."/>
            <person name="O'Malley M.A."/>
        </authorList>
    </citation>
    <scope>NUCLEOTIDE SEQUENCE [LARGE SCALE GENOMIC DNA]</scope>
    <source>
        <strain evidence="3 4">G1</strain>
    </source>
</reference>
<proteinExistence type="predicted"/>
<protein>
    <submittedName>
        <fullName evidence="3">Uncharacterized protein</fullName>
    </submittedName>
</protein>
<keyword evidence="1" id="KW-0175">Coiled coil</keyword>
<evidence type="ECO:0000256" key="2">
    <source>
        <dbReference type="SAM" id="MobiDB-lite"/>
    </source>
</evidence>
<evidence type="ECO:0000313" key="4">
    <source>
        <dbReference type="Proteomes" id="UP000193920"/>
    </source>
</evidence>
<feature type="region of interest" description="Disordered" evidence="2">
    <location>
        <begin position="392"/>
        <end position="440"/>
    </location>
</feature>
<feature type="region of interest" description="Disordered" evidence="2">
    <location>
        <begin position="1111"/>
        <end position="1139"/>
    </location>
</feature>
<feature type="coiled-coil region" evidence="1">
    <location>
        <begin position="1073"/>
        <end position="1100"/>
    </location>
</feature>
<dbReference type="Proteomes" id="UP000193920">
    <property type="component" value="Unassembled WGS sequence"/>
</dbReference>
<feature type="compositionally biased region" description="Basic and acidic residues" evidence="2">
    <location>
        <begin position="405"/>
        <end position="418"/>
    </location>
</feature>
<feature type="compositionally biased region" description="Low complexity" evidence="2">
    <location>
        <begin position="291"/>
        <end position="303"/>
    </location>
</feature>
<dbReference type="OrthoDB" id="10608747at2759"/>
<feature type="compositionally biased region" description="Basic and acidic residues" evidence="2">
    <location>
        <begin position="264"/>
        <end position="274"/>
    </location>
</feature>
<accession>A0A1Y1ZFH9</accession>
<feature type="compositionally biased region" description="Low complexity" evidence="2">
    <location>
        <begin position="252"/>
        <end position="263"/>
    </location>
</feature>
<feature type="region of interest" description="Disordered" evidence="2">
    <location>
        <begin position="252"/>
        <end position="349"/>
    </location>
</feature>